<dbReference type="InterPro" id="IPR036908">
    <property type="entry name" value="RlpA-like_sf"/>
</dbReference>
<feature type="compositionally biased region" description="Basic and acidic residues" evidence="2">
    <location>
        <begin position="248"/>
        <end position="304"/>
    </location>
</feature>
<feature type="chain" id="PRO_5011006384" evidence="3">
    <location>
        <begin position="19"/>
        <end position="458"/>
    </location>
</feature>
<evidence type="ECO:0000256" key="2">
    <source>
        <dbReference type="SAM" id="MobiDB-lite"/>
    </source>
</evidence>
<reference evidence="4 5" key="2">
    <citation type="submission" date="2016-08" db="EMBL/GenBank/DDBJ databases">
        <title>Pervasive Adenine N6-methylation of Active Genes in Fungi.</title>
        <authorList>
            <consortium name="DOE Joint Genome Institute"/>
            <person name="Mondo S.J."/>
            <person name="Dannebaum R.O."/>
            <person name="Kuo R.C."/>
            <person name="Labutti K."/>
            <person name="Haridas S."/>
            <person name="Kuo A."/>
            <person name="Salamov A."/>
            <person name="Ahrendt S.R."/>
            <person name="Lipzen A."/>
            <person name="Sullivan W."/>
            <person name="Andreopoulos W.B."/>
            <person name="Clum A."/>
            <person name="Lindquist E."/>
            <person name="Daum C."/>
            <person name="Ramamoorthy G.K."/>
            <person name="Gryganskyi A."/>
            <person name="Culley D."/>
            <person name="Magnuson J.K."/>
            <person name="James T.Y."/>
            <person name="O'Malley M.A."/>
            <person name="Stajich J.E."/>
            <person name="Spatafora J.W."/>
            <person name="Visel A."/>
            <person name="Grigoriev I.V."/>
        </authorList>
    </citation>
    <scope>NUCLEOTIDE SEQUENCE [LARGE SCALE GENOMIC DNA]</scope>
    <source>
        <strain evidence="4 5">S4</strain>
    </source>
</reference>
<keyword evidence="1 3" id="KW-0732">Signal</keyword>
<feature type="compositionally biased region" description="Basic and acidic residues" evidence="2">
    <location>
        <begin position="140"/>
        <end position="153"/>
    </location>
</feature>
<evidence type="ECO:0000256" key="1">
    <source>
        <dbReference type="ARBA" id="ARBA00022729"/>
    </source>
</evidence>
<dbReference type="PANTHER" id="PTHR31836:SF28">
    <property type="entry name" value="SRCR DOMAIN-CONTAINING PROTEIN-RELATED"/>
    <property type="match status" value="1"/>
</dbReference>
<dbReference type="SUPFAM" id="SSF50685">
    <property type="entry name" value="Barwin-like endoglucanases"/>
    <property type="match status" value="1"/>
</dbReference>
<gene>
    <name evidence="4" type="ORF">BCR32DRAFT_267340</name>
</gene>
<organism evidence="4 5">
    <name type="scientific">Anaeromyces robustus</name>
    <dbReference type="NCBI Taxonomy" id="1754192"/>
    <lineage>
        <taxon>Eukaryota</taxon>
        <taxon>Fungi</taxon>
        <taxon>Fungi incertae sedis</taxon>
        <taxon>Chytridiomycota</taxon>
        <taxon>Chytridiomycota incertae sedis</taxon>
        <taxon>Neocallimastigomycetes</taxon>
        <taxon>Neocallimastigales</taxon>
        <taxon>Neocallimastigaceae</taxon>
        <taxon>Anaeromyces</taxon>
    </lineage>
</organism>
<evidence type="ECO:0000313" key="4">
    <source>
        <dbReference type="EMBL" id="ORX82868.1"/>
    </source>
</evidence>
<feature type="region of interest" description="Disordered" evidence="2">
    <location>
        <begin position="139"/>
        <end position="163"/>
    </location>
</feature>
<feature type="region of interest" description="Disordered" evidence="2">
    <location>
        <begin position="248"/>
        <end position="329"/>
    </location>
</feature>
<comment type="caution">
    <text evidence="4">The sequence shown here is derived from an EMBL/GenBank/DDBJ whole genome shotgun (WGS) entry which is preliminary data.</text>
</comment>
<dbReference type="CDD" id="cd22191">
    <property type="entry name" value="DPBB_RlpA_EXP_N-like"/>
    <property type="match status" value="1"/>
</dbReference>
<proteinExistence type="predicted"/>
<reference evidence="4 5" key="1">
    <citation type="submission" date="2016-08" db="EMBL/GenBank/DDBJ databases">
        <title>A Parts List for Fungal Cellulosomes Revealed by Comparative Genomics.</title>
        <authorList>
            <consortium name="DOE Joint Genome Institute"/>
            <person name="Haitjema C.H."/>
            <person name="Gilmore S.P."/>
            <person name="Henske J.K."/>
            <person name="Solomon K.V."/>
            <person name="De Groot R."/>
            <person name="Kuo A."/>
            <person name="Mondo S.J."/>
            <person name="Salamov A.A."/>
            <person name="Labutti K."/>
            <person name="Zhao Z."/>
            <person name="Chiniquy J."/>
            <person name="Barry K."/>
            <person name="Brewer H.M."/>
            <person name="Purvine S.O."/>
            <person name="Wright A.T."/>
            <person name="Boxma B."/>
            <person name="Van Alen T."/>
            <person name="Hackstein J.H."/>
            <person name="Baker S.E."/>
            <person name="Grigoriev I.V."/>
            <person name="O'Malley M.A."/>
        </authorList>
    </citation>
    <scope>NUCLEOTIDE SEQUENCE [LARGE SCALE GENOMIC DNA]</scope>
    <source>
        <strain evidence="4 5">S4</strain>
    </source>
</reference>
<dbReference type="Gene3D" id="2.40.40.10">
    <property type="entry name" value="RlpA-like domain"/>
    <property type="match status" value="1"/>
</dbReference>
<evidence type="ECO:0000256" key="3">
    <source>
        <dbReference type="SAM" id="SignalP"/>
    </source>
</evidence>
<dbReference type="EMBL" id="MCFG01000085">
    <property type="protein sequence ID" value="ORX82868.1"/>
    <property type="molecule type" value="Genomic_DNA"/>
</dbReference>
<protein>
    <submittedName>
        <fullName evidence="4">Uncharacterized protein</fullName>
    </submittedName>
</protein>
<dbReference type="AlphaFoldDB" id="A0A1Y1XAU9"/>
<accession>A0A1Y1XAU9</accession>
<dbReference type="STRING" id="1754192.A0A1Y1XAU9"/>
<dbReference type="Proteomes" id="UP000193944">
    <property type="component" value="Unassembled WGS sequence"/>
</dbReference>
<evidence type="ECO:0000313" key="5">
    <source>
        <dbReference type="Proteomes" id="UP000193944"/>
    </source>
</evidence>
<feature type="compositionally biased region" description="Basic and acidic residues" evidence="2">
    <location>
        <begin position="311"/>
        <end position="329"/>
    </location>
</feature>
<sequence>MKLSTLSLFVSGIASALAMSGRGRMTYYGNASDCPSDMAIPSCGLVDFDTQYYVAMNFAQYDSTLTNYANPNSAQICNTCIKVTYNGKSVIGKVIDKCPSCASGAIDVSLPLFQKLADPGLGVVEASWETASCDGLIKTSAEKPSTKEKEVKKTTSTTSSSTTTTNVLVTAANENEFKEIYFDESATTDAADAAFTETTTDIAETETVIAKPTNADIDSEVYFAYLKQEEAYARKSIEAARKEKEAARKEREEAEQEKKEAINQLNEIKKEKEALAEEARANNNEKDAELREKEAKQSEKEALSREQNAVAREKEAIARETEAKKKESEALAKEAEILKLEKEALAQQEQNITAAVDEIDGGKPVGVVALGSAAGAAALIFGSGLALKKVSPSSYENLRRGLSITGTNVKDGIKRSLSKKETKEVEIQKEIEEATTIPSKPQKTFAGEVSIKVDEANN</sequence>
<feature type="compositionally biased region" description="Low complexity" evidence="2">
    <location>
        <begin position="154"/>
        <end position="163"/>
    </location>
</feature>
<name>A0A1Y1XAU9_9FUNG</name>
<dbReference type="OrthoDB" id="623670at2759"/>
<dbReference type="PANTHER" id="PTHR31836">
    <property type="match status" value="1"/>
</dbReference>
<feature type="signal peptide" evidence="3">
    <location>
        <begin position="1"/>
        <end position="18"/>
    </location>
</feature>
<dbReference type="InterPro" id="IPR051477">
    <property type="entry name" value="Expansin_CellWall"/>
</dbReference>
<keyword evidence="5" id="KW-1185">Reference proteome</keyword>